<dbReference type="EMBL" id="PXYV01000019">
    <property type="protein sequence ID" value="PSR22292.1"/>
    <property type="molecule type" value="Genomic_DNA"/>
</dbReference>
<dbReference type="Pfam" id="PF01668">
    <property type="entry name" value="SmpB"/>
    <property type="match status" value="1"/>
</dbReference>
<dbReference type="GO" id="GO:0070930">
    <property type="term" value="P:trans-translation-dependent protein tagging"/>
    <property type="evidence" value="ECO:0007669"/>
    <property type="project" value="TreeGrafter"/>
</dbReference>
<dbReference type="GO" id="GO:0070929">
    <property type="term" value="P:trans-translation"/>
    <property type="evidence" value="ECO:0007669"/>
    <property type="project" value="UniProtKB-UniRule"/>
</dbReference>
<comment type="similarity">
    <text evidence="3">Belongs to the SmpB family.</text>
</comment>
<dbReference type="Gene3D" id="2.40.280.10">
    <property type="match status" value="1"/>
</dbReference>
<dbReference type="PANTHER" id="PTHR30308">
    <property type="entry name" value="TMRNA-BINDING COMPONENT OF TRANS-TRANSLATION TAGGING COMPLEX"/>
    <property type="match status" value="1"/>
</dbReference>
<evidence type="ECO:0000313" key="4">
    <source>
        <dbReference type="EMBL" id="PSR22292.1"/>
    </source>
</evidence>
<sequence length="154" mass="18271">MARAEQSIAENRKARHDYFIDEVLEAGIALTGTEVKSLRLGRVNLRDSFARVINGEVFLVNCHIAPYEKGNRWNHDPYRDRKLLLHKKEIREVWARVKQDGMTLVPVRLYFDKHGRVKVLLGVARGKKQYDKRRTIHEREAERHIDRVMKDRMR</sequence>
<organism evidence="4 5">
    <name type="scientific">Sulfobacillus acidophilus</name>
    <dbReference type="NCBI Taxonomy" id="53633"/>
    <lineage>
        <taxon>Bacteria</taxon>
        <taxon>Bacillati</taxon>
        <taxon>Bacillota</taxon>
        <taxon>Clostridia</taxon>
        <taxon>Eubacteriales</taxon>
        <taxon>Clostridiales Family XVII. Incertae Sedis</taxon>
        <taxon>Sulfobacillus</taxon>
    </lineage>
</organism>
<proteinExistence type="inferred from homology"/>
<dbReference type="GO" id="GO:0003723">
    <property type="term" value="F:RNA binding"/>
    <property type="evidence" value="ECO:0007669"/>
    <property type="project" value="UniProtKB-UniRule"/>
</dbReference>
<dbReference type="HAMAP" id="MF_00023">
    <property type="entry name" value="SmpB"/>
    <property type="match status" value="1"/>
</dbReference>
<accession>A0A2T2WJ78</accession>
<name>A0A2T2WJ78_9FIRM</name>
<evidence type="ECO:0000256" key="2">
    <source>
        <dbReference type="ARBA" id="ARBA00022884"/>
    </source>
</evidence>
<dbReference type="Proteomes" id="UP000241848">
    <property type="component" value="Unassembled WGS sequence"/>
</dbReference>
<comment type="subcellular location">
    <subcellularLocation>
        <location evidence="3">Cytoplasm</location>
    </subcellularLocation>
    <text evidence="3">The tmRNA-SmpB complex associates with stalled 70S ribosomes.</text>
</comment>
<gene>
    <name evidence="3" type="primary">smpB</name>
    <name evidence="4" type="ORF">C7B45_07225</name>
</gene>
<dbReference type="NCBIfam" id="TIGR00086">
    <property type="entry name" value="smpB"/>
    <property type="match status" value="1"/>
</dbReference>
<dbReference type="InterPro" id="IPR000037">
    <property type="entry name" value="SsrA-bd_prot"/>
</dbReference>
<dbReference type="GO" id="GO:0005829">
    <property type="term" value="C:cytosol"/>
    <property type="evidence" value="ECO:0007669"/>
    <property type="project" value="TreeGrafter"/>
</dbReference>
<dbReference type="PROSITE" id="PS01317">
    <property type="entry name" value="SSRP"/>
    <property type="match status" value="1"/>
</dbReference>
<dbReference type="SUPFAM" id="SSF74982">
    <property type="entry name" value="Small protein B (SmpB)"/>
    <property type="match status" value="1"/>
</dbReference>
<dbReference type="InterPro" id="IPR023620">
    <property type="entry name" value="SmpB"/>
</dbReference>
<dbReference type="AlphaFoldDB" id="A0A2T2WJ78"/>
<dbReference type="PANTHER" id="PTHR30308:SF2">
    <property type="entry name" value="SSRA-BINDING PROTEIN"/>
    <property type="match status" value="1"/>
</dbReference>
<protein>
    <recommendedName>
        <fullName evidence="3">SsrA-binding protein</fullName>
    </recommendedName>
    <alternativeName>
        <fullName evidence="3">Small protein B</fullName>
    </alternativeName>
</protein>
<dbReference type="CDD" id="cd09294">
    <property type="entry name" value="SmpB"/>
    <property type="match status" value="1"/>
</dbReference>
<reference evidence="4 5" key="1">
    <citation type="journal article" date="2014" name="BMC Genomics">
        <title>Comparison of environmental and isolate Sulfobacillus genomes reveals diverse carbon, sulfur, nitrogen, and hydrogen metabolisms.</title>
        <authorList>
            <person name="Justice N.B."/>
            <person name="Norman A."/>
            <person name="Brown C.T."/>
            <person name="Singh A."/>
            <person name="Thomas B.C."/>
            <person name="Banfield J.F."/>
        </authorList>
    </citation>
    <scope>NUCLEOTIDE SEQUENCE [LARGE SCALE GENOMIC DNA]</scope>
    <source>
        <strain evidence="4">AMDSBA3</strain>
    </source>
</reference>
<comment type="function">
    <text evidence="3">Required for rescue of stalled ribosomes mediated by trans-translation. Binds to transfer-messenger RNA (tmRNA), required for stable association of tmRNA with ribosomes. tmRNA and SmpB together mimic tRNA shape, replacing the anticodon stem-loop with SmpB. tmRNA is encoded by the ssrA gene; the 2 termini fold to resemble tRNA(Ala) and it encodes a 'tag peptide', a short internal open reading frame. During trans-translation Ala-aminoacylated tmRNA acts like a tRNA, entering the A-site of stalled ribosomes, displacing the stalled mRNA. The ribosome then switches to translate the ORF on the tmRNA; the nascent peptide is terminated with the 'tag peptide' encoded by the tmRNA and targeted for degradation. The ribosome is freed to recommence translation, which seems to be the essential function of trans-translation.</text>
</comment>
<comment type="caution">
    <text evidence="4">The sequence shown here is derived from an EMBL/GenBank/DDBJ whole genome shotgun (WGS) entry which is preliminary data.</text>
</comment>
<dbReference type="InterPro" id="IPR020081">
    <property type="entry name" value="SsrA-bd_prot_CS"/>
</dbReference>
<keyword evidence="2 3" id="KW-0694">RNA-binding</keyword>
<keyword evidence="1 3" id="KW-0963">Cytoplasm</keyword>
<evidence type="ECO:0000313" key="5">
    <source>
        <dbReference type="Proteomes" id="UP000241848"/>
    </source>
</evidence>
<evidence type="ECO:0000256" key="3">
    <source>
        <dbReference type="HAMAP-Rule" id="MF_00023"/>
    </source>
</evidence>
<dbReference type="NCBIfam" id="NF003843">
    <property type="entry name" value="PRK05422.1"/>
    <property type="match status" value="1"/>
</dbReference>
<evidence type="ECO:0000256" key="1">
    <source>
        <dbReference type="ARBA" id="ARBA00022490"/>
    </source>
</evidence>